<dbReference type="AlphaFoldDB" id="A0A0A9E1Z5"/>
<dbReference type="InterPro" id="IPR012337">
    <property type="entry name" value="RNaseH-like_sf"/>
</dbReference>
<proteinExistence type="predicted"/>
<reference evidence="2" key="2">
    <citation type="journal article" date="2015" name="Data Brief">
        <title>Shoot transcriptome of the giant reed, Arundo donax.</title>
        <authorList>
            <person name="Barrero R.A."/>
            <person name="Guerrero F.D."/>
            <person name="Moolhuijzen P."/>
            <person name="Goolsby J.A."/>
            <person name="Tidwell J."/>
            <person name="Bellgard S.E."/>
            <person name="Bellgard M.I."/>
        </authorList>
    </citation>
    <scope>NUCLEOTIDE SEQUENCE</scope>
    <source>
        <tissue evidence="2">Shoot tissue taken approximately 20 cm above the soil surface</tissue>
    </source>
</reference>
<sequence>MRGFRKLCVAYAPPSTTPRPPRPRQSEVANRILGVYLRCLAGDRPRSWLRWLPWAKFCYNSSYQTALKATPFQVVYGREPPPVLPYQSGAARVVTLDRQLRDCDAFLADIRERLLQAQDHMKQRHDMSHRALEFEVGDWAWLRLHQLQASGITDKAHLKLVPWYFGPFQVEAKIGSISYRLRLPPNARIHNVFHVVFLKKHEGPTPESIVPLPQIVRGRAVPTPESIVRARLN</sequence>
<name>A0A0A9E1Z5_ARUDO</name>
<reference evidence="2" key="1">
    <citation type="submission" date="2014-09" db="EMBL/GenBank/DDBJ databases">
        <authorList>
            <person name="Magalhaes I.L.F."/>
            <person name="Oliveira U."/>
            <person name="Santos F.R."/>
            <person name="Vidigal T.H.D.A."/>
            <person name="Brescovit A.D."/>
            <person name="Santos A.J."/>
        </authorList>
    </citation>
    <scope>NUCLEOTIDE SEQUENCE</scope>
    <source>
        <tissue evidence="2">Shoot tissue taken approximately 20 cm above the soil surface</tissue>
    </source>
</reference>
<evidence type="ECO:0000259" key="1">
    <source>
        <dbReference type="Pfam" id="PF24626"/>
    </source>
</evidence>
<dbReference type="EMBL" id="GBRH01204872">
    <property type="protein sequence ID" value="JAD93023.1"/>
    <property type="molecule type" value="Transcribed_RNA"/>
</dbReference>
<accession>A0A0A9E1Z5</accession>
<dbReference type="SUPFAM" id="SSF53098">
    <property type="entry name" value="Ribonuclease H-like"/>
    <property type="match status" value="1"/>
</dbReference>
<dbReference type="PANTHER" id="PTHR45835:SF104">
    <property type="entry name" value="PROTEIN NYNRIN-LIKE"/>
    <property type="match status" value="1"/>
</dbReference>
<dbReference type="InterPro" id="IPR036397">
    <property type="entry name" value="RNaseH_sf"/>
</dbReference>
<organism evidence="2">
    <name type="scientific">Arundo donax</name>
    <name type="common">Giant reed</name>
    <name type="synonym">Donax arundinaceus</name>
    <dbReference type="NCBI Taxonomy" id="35708"/>
    <lineage>
        <taxon>Eukaryota</taxon>
        <taxon>Viridiplantae</taxon>
        <taxon>Streptophyta</taxon>
        <taxon>Embryophyta</taxon>
        <taxon>Tracheophyta</taxon>
        <taxon>Spermatophyta</taxon>
        <taxon>Magnoliopsida</taxon>
        <taxon>Liliopsida</taxon>
        <taxon>Poales</taxon>
        <taxon>Poaceae</taxon>
        <taxon>PACMAD clade</taxon>
        <taxon>Arundinoideae</taxon>
        <taxon>Arundineae</taxon>
        <taxon>Arundo</taxon>
    </lineage>
</organism>
<dbReference type="GO" id="GO:0003676">
    <property type="term" value="F:nucleic acid binding"/>
    <property type="evidence" value="ECO:0007669"/>
    <property type="project" value="InterPro"/>
</dbReference>
<dbReference type="PANTHER" id="PTHR45835">
    <property type="entry name" value="YALI0A06105P"/>
    <property type="match status" value="1"/>
</dbReference>
<dbReference type="Pfam" id="PF24626">
    <property type="entry name" value="SH3_Tf2-1"/>
    <property type="match status" value="1"/>
</dbReference>
<dbReference type="InterPro" id="IPR056924">
    <property type="entry name" value="SH3_Tf2-1"/>
</dbReference>
<feature type="domain" description="Tf2-1-like SH3-like" evidence="1">
    <location>
        <begin position="137"/>
        <end position="201"/>
    </location>
</feature>
<protein>
    <recommendedName>
        <fullName evidence="1">Tf2-1-like SH3-like domain-containing protein</fullName>
    </recommendedName>
</protein>
<dbReference type="Gene3D" id="3.30.420.10">
    <property type="entry name" value="Ribonuclease H-like superfamily/Ribonuclease H"/>
    <property type="match status" value="1"/>
</dbReference>
<evidence type="ECO:0000313" key="2">
    <source>
        <dbReference type="EMBL" id="JAD93023.1"/>
    </source>
</evidence>